<dbReference type="EMBL" id="FUWX01000025">
    <property type="protein sequence ID" value="SKA04368.1"/>
    <property type="molecule type" value="Genomic_DNA"/>
</dbReference>
<protein>
    <recommendedName>
        <fullName evidence="4">TrbC/VIRB2 family protein</fullName>
    </recommendedName>
</protein>
<feature type="transmembrane region" description="Helical" evidence="1">
    <location>
        <begin position="21"/>
        <end position="41"/>
    </location>
</feature>
<keyword evidence="1" id="KW-1133">Transmembrane helix</keyword>
<evidence type="ECO:0000313" key="3">
    <source>
        <dbReference type="Proteomes" id="UP000191153"/>
    </source>
</evidence>
<proteinExistence type="predicted"/>
<dbReference type="AlphaFoldDB" id="A0A1T4QM62"/>
<reference evidence="2 3" key="1">
    <citation type="submission" date="2017-02" db="EMBL/GenBank/DDBJ databases">
        <authorList>
            <person name="Peterson S.W."/>
        </authorList>
    </citation>
    <scope>NUCLEOTIDE SEQUENCE [LARGE SCALE GENOMIC DNA]</scope>
    <source>
        <strain evidence="2 3">ATCC 700028</strain>
    </source>
</reference>
<evidence type="ECO:0000256" key="1">
    <source>
        <dbReference type="SAM" id="Phobius"/>
    </source>
</evidence>
<dbReference type="STRING" id="180163.SAMN02745174_02367"/>
<gene>
    <name evidence="2" type="ORF">SAMN02745174_02367</name>
</gene>
<feature type="transmembrane region" description="Helical" evidence="1">
    <location>
        <begin position="53"/>
        <end position="77"/>
    </location>
</feature>
<keyword evidence="1" id="KW-0472">Membrane</keyword>
<evidence type="ECO:0000313" key="2">
    <source>
        <dbReference type="EMBL" id="SKA04368.1"/>
    </source>
</evidence>
<feature type="transmembrane region" description="Helical" evidence="1">
    <location>
        <begin position="82"/>
        <end position="99"/>
    </location>
</feature>
<keyword evidence="3" id="KW-1185">Reference proteome</keyword>
<dbReference type="Proteomes" id="UP000191153">
    <property type="component" value="Unassembled WGS sequence"/>
</dbReference>
<name>A0A1T4QM62_9FUSO</name>
<evidence type="ECO:0008006" key="4">
    <source>
        <dbReference type="Google" id="ProtNLM"/>
    </source>
</evidence>
<sequence length="115" mass="12606">METFFKETLKGKIKNLFSKESMVILFILTFFIVGSFAFGSLSGFTIESGLQKFLGMVIRAFRYVMAAGIIFTVLAFFKGGQMWMYGVGIVIVSLIVANVDKILDALNLTGGVLIG</sequence>
<keyword evidence="1" id="KW-0812">Transmembrane</keyword>
<dbReference type="RefSeq" id="WP_078694795.1">
    <property type="nucleotide sequence ID" value="NZ_FUWX01000025.1"/>
</dbReference>
<dbReference type="OrthoDB" id="9975040at2"/>
<accession>A0A1T4QM62</accession>
<organism evidence="2 3">
    <name type="scientific">Cetobacterium ceti</name>
    <dbReference type="NCBI Taxonomy" id="180163"/>
    <lineage>
        <taxon>Bacteria</taxon>
        <taxon>Fusobacteriati</taxon>
        <taxon>Fusobacteriota</taxon>
        <taxon>Fusobacteriia</taxon>
        <taxon>Fusobacteriales</taxon>
        <taxon>Fusobacteriaceae</taxon>
        <taxon>Cetobacterium</taxon>
    </lineage>
</organism>